<feature type="binding site" evidence="16">
    <location>
        <position position="60"/>
    </location>
    <ligand>
        <name>S-adenosyl-L-methionine</name>
        <dbReference type="ChEBI" id="CHEBI:59789"/>
        <label>1</label>
    </ligand>
</feature>
<keyword evidence="20" id="KW-1185">Reference proteome</keyword>
<dbReference type="PROSITE" id="PS51918">
    <property type="entry name" value="RADICAL_SAM"/>
    <property type="match status" value="1"/>
</dbReference>
<keyword evidence="5 15" id="KW-0004">4Fe-4S</keyword>
<feature type="binding site" evidence="17">
    <location>
        <position position="73"/>
    </location>
    <ligand>
        <name>[4Fe-4S] cluster</name>
        <dbReference type="ChEBI" id="CHEBI:49883"/>
        <note>4Fe-4S-S-AdoMet</note>
    </ligand>
</feature>
<keyword evidence="10 15" id="KW-0408">Iron</keyword>
<accession>A0AA34RCN7</accession>
<evidence type="ECO:0000256" key="17">
    <source>
        <dbReference type="PIRSR" id="PIRSR000167-2"/>
    </source>
</evidence>
<dbReference type="InterPro" id="IPR007197">
    <property type="entry name" value="rSAM"/>
</dbReference>
<dbReference type="NCBIfam" id="TIGR00538">
    <property type="entry name" value="hemN"/>
    <property type="match status" value="1"/>
</dbReference>
<dbReference type="Pfam" id="PF04055">
    <property type="entry name" value="Radical_SAM"/>
    <property type="match status" value="1"/>
</dbReference>
<evidence type="ECO:0000313" key="19">
    <source>
        <dbReference type="EMBL" id="AEB41170.1"/>
    </source>
</evidence>
<keyword evidence="8 15" id="KW-0479">Metal-binding</keyword>
<comment type="catalytic activity">
    <reaction evidence="14 15">
        <text>coproporphyrinogen III + 2 S-adenosyl-L-methionine = protoporphyrinogen IX + 2 5'-deoxyadenosine + 2 L-methionine + 2 CO2</text>
        <dbReference type="Rhea" id="RHEA:15425"/>
        <dbReference type="ChEBI" id="CHEBI:16526"/>
        <dbReference type="ChEBI" id="CHEBI:17319"/>
        <dbReference type="ChEBI" id="CHEBI:57307"/>
        <dbReference type="ChEBI" id="CHEBI:57309"/>
        <dbReference type="ChEBI" id="CHEBI:57844"/>
        <dbReference type="ChEBI" id="CHEBI:59789"/>
        <dbReference type="EC" id="1.3.98.3"/>
    </reaction>
</comment>
<gene>
    <name evidence="19" type="primary">hemN</name>
    <name evidence="19" type="ordered locus">G5S_0145</name>
</gene>
<evidence type="ECO:0000256" key="5">
    <source>
        <dbReference type="ARBA" id="ARBA00022485"/>
    </source>
</evidence>
<evidence type="ECO:0000256" key="11">
    <source>
        <dbReference type="ARBA" id="ARBA00023014"/>
    </source>
</evidence>
<organism evidence="19 20">
    <name type="scientific">Chlamydia pecorum (strain ATCC VR-628 / DSM 29919 / E58)</name>
    <name type="common">Chlamydophila pecorum</name>
    <dbReference type="NCBI Taxonomy" id="331635"/>
    <lineage>
        <taxon>Bacteria</taxon>
        <taxon>Pseudomonadati</taxon>
        <taxon>Chlamydiota</taxon>
        <taxon>Chlamydiia</taxon>
        <taxon>Chlamydiales</taxon>
        <taxon>Chlamydiaceae</taxon>
        <taxon>Chlamydia/Chlamydophila group</taxon>
        <taxon>Chlamydia</taxon>
    </lineage>
</organism>
<keyword evidence="9 15" id="KW-0560">Oxidoreductase</keyword>
<dbReference type="InterPro" id="IPR010723">
    <property type="entry name" value="HemN_C"/>
</dbReference>
<sequence>MSNTLSPMFNIDFKFLEGLHQPAPRYTSYPTALEWEPSDEAPARVALQRIKNSPQPLSLYFHIPFCQSMCLYCGCTVILNRREEIVEDYINTLLQEISLISQELGMKFPVSRIHFGGGTPSRLSRYMFEKLFHQLHKCFDLSQTEEIAIEIDPRSLRNDMEKAEFFQNLGFNRVSLGVQDTQAAVQEAVKRRQTHEESRRVYEKFKELGFTSINIDLIYGLPKQTRHTFAQTIQDILAMRPDRLALFSYAAVPWIKPHQKAIKATDLPSMEEKFAIYSQSRHSLIKAGYQAIGMDHFSLPEDPLTVAFHNKTLIRNFQGYSLPPEEDLIGLGISATSFIRGIYLQNTKALDIYQEKILSHSLATEKSKELSKDDLIRKWVIHKLMCTFVIEKEEFFSLFGHSFDEYFSDSQERLLSMERTGLIQNSSSFLTVTPLGELFVRVIATAFDHYFLKKVSSPRFSASI</sequence>
<feature type="binding site" evidence="16">
    <location>
        <position position="179"/>
    </location>
    <ligand>
        <name>S-adenosyl-L-methionine</name>
        <dbReference type="ChEBI" id="CHEBI:59789"/>
        <label>2</label>
    </ligand>
</feature>
<comment type="subunit">
    <text evidence="4">Monomer.</text>
</comment>
<comment type="function">
    <text evidence="13">Involved in the heme biosynthesis. Catalyzes the anaerobic oxidative decarboxylation of propionate groups of rings A and B of coproporphyrinogen III to yield the vinyl groups in protoporphyrinogen IX.</text>
</comment>
<keyword evidence="11 15" id="KW-0411">Iron-sulfur</keyword>
<dbReference type="Gene3D" id="1.10.10.920">
    <property type="match status" value="1"/>
</dbReference>
<evidence type="ECO:0000259" key="18">
    <source>
        <dbReference type="PROSITE" id="PS51918"/>
    </source>
</evidence>
<evidence type="ECO:0000256" key="14">
    <source>
        <dbReference type="ARBA" id="ARBA00048321"/>
    </source>
</evidence>
<dbReference type="InterPro" id="IPR004558">
    <property type="entry name" value="Coprogen_oxidase_HemN"/>
</dbReference>
<comment type="similarity">
    <text evidence="3 15">Belongs to the anaerobic coproporphyrinogen-III oxidase family.</text>
</comment>
<dbReference type="Gene3D" id="3.80.30.20">
    <property type="entry name" value="tm_1862 like domain"/>
    <property type="match status" value="1"/>
</dbReference>
<dbReference type="InterPro" id="IPR058240">
    <property type="entry name" value="rSAM_sf"/>
</dbReference>
<evidence type="ECO:0000256" key="9">
    <source>
        <dbReference type="ARBA" id="ARBA00023002"/>
    </source>
</evidence>
<evidence type="ECO:0000256" key="15">
    <source>
        <dbReference type="PIRNR" id="PIRNR000167"/>
    </source>
</evidence>
<feature type="binding site" evidence="17">
    <location>
        <position position="70"/>
    </location>
    <ligand>
        <name>[4Fe-4S] cluster</name>
        <dbReference type="ChEBI" id="CHEBI:49883"/>
        <note>4Fe-4S-S-AdoMet</note>
    </ligand>
</feature>
<dbReference type="EC" id="1.3.98.3" evidence="15"/>
<evidence type="ECO:0000256" key="10">
    <source>
        <dbReference type="ARBA" id="ARBA00023004"/>
    </source>
</evidence>
<feature type="binding site" evidence="16">
    <location>
        <begin position="118"/>
        <end position="119"/>
    </location>
    <ligand>
        <name>S-adenosyl-L-methionine</name>
        <dbReference type="ChEBI" id="CHEBI:59789"/>
        <label>2</label>
    </ligand>
</feature>
<dbReference type="KEGG" id="cpm:G5S_0145"/>
<dbReference type="AlphaFoldDB" id="A0AA34RCN7"/>
<name>A0AA34RCN7_CHLPE</name>
<dbReference type="EMBL" id="CP002608">
    <property type="protein sequence ID" value="AEB41170.1"/>
    <property type="molecule type" value="Genomic_DNA"/>
</dbReference>
<feature type="binding site" evidence="16">
    <location>
        <position position="117"/>
    </location>
    <ligand>
        <name>S-adenosyl-L-methionine</name>
        <dbReference type="ChEBI" id="CHEBI:59789"/>
        <label>1</label>
    </ligand>
</feature>
<keyword evidence="6 15" id="KW-0963">Cytoplasm</keyword>
<dbReference type="GO" id="GO:0051539">
    <property type="term" value="F:4 iron, 4 sulfur cluster binding"/>
    <property type="evidence" value="ECO:0007669"/>
    <property type="project" value="UniProtKB-KW"/>
</dbReference>
<dbReference type="SFLD" id="SFLDG01065">
    <property type="entry name" value="anaerobic_coproporphyrinogen-I"/>
    <property type="match status" value="1"/>
</dbReference>
<dbReference type="GO" id="GO:0046872">
    <property type="term" value="F:metal ion binding"/>
    <property type="evidence" value="ECO:0007669"/>
    <property type="project" value="UniProtKB-KW"/>
</dbReference>
<feature type="binding site" evidence="16">
    <location>
        <position position="250"/>
    </location>
    <ligand>
        <name>S-adenosyl-L-methionine</name>
        <dbReference type="ChEBI" id="CHEBI:59789"/>
        <label>2</label>
    </ligand>
</feature>
<evidence type="ECO:0000256" key="3">
    <source>
        <dbReference type="ARBA" id="ARBA00005493"/>
    </source>
</evidence>
<dbReference type="Pfam" id="PF06969">
    <property type="entry name" value="HemN_C"/>
    <property type="match status" value="1"/>
</dbReference>
<comment type="cofactor">
    <cofactor evidence="15 17">
        <name>[4Fe-4S] cluster</name>
        <dbReference type="ChEBI" id="CHEBI:49883"/>
    </cofactor>
    <text evidence="15 17">Binds 1 [4Fe-4S] cluster. The cluster is coordinated with 3 cysteines and an exchangeable S-adenosyl-L-methionine.</text>
</comment>
<feature type="binding site" evidence="16">
    <location>
        <position position="150"/>
    </location>
    <ligand>
        <name>S-adenosyl-L-methionine</name>
        <dbReference type="ChEBI" id="CHEBI:59789"/>
        <label>1</label>
    </ligand>
</feature>
<dbReference type="PANTHER" id="PTHR13932">
    <property type="entry name" value="COPROPORPHYRINIGEN III OXIDASE"/>
    <property type="match status" value="1"/>
</dbReference>
<protein>
    <recommendedName>
        <fullName evidence="15">Coproporphyrinogen-III oxidase</fullName>
        <ecNumber evidence="15">1.3.98.3</ecNumber>
    </recommendedName>
</protein>
<dbReference type="SFLD" id="SFLDS00029">
    <property type="entry name" value="Radical_SAM"/>
    <property type="match status" value="1"/>
</dbReference>
<dbReference type="GO" id="GO:0051989">
    <property type="term" value="F:coproporphyrinogen dehydrogenase activity"/>
    <property type="evidence" value="ECO:0007669"/>
    <property type="project" value="UniProtKB-EC"/>
</dbReference>
<dbReference type="GO" id="GO:0006782">
    <property type="term" value="P:protoporphyrinogen IX biosynthetic process"/>
    <property type="evidence" value="ECO:0007669"/>
    <property type="project" value="TreeGrafter"/>
</dbReference>
<keyword evidence="7 15" id="KW-0949">S-adenosyl-L-methionine</keyword>
<evidence type="ECO:0000256" key="1">
    <source>
        <dbReference type="ARBA" id="ARBA00004496"/>
    </source>
</evidence>
<dbReference type="SUPFAM" id="SSF102114">
    <property type="entry name" value="Radical SAM enzymes"/>
    <property type="match status" value="1"/>
</dbReference>
<evidence type="ECO:0000256" key="16">
    <source>
        <dbReference type="PIRSR" id="PIRSR000167-1"/>
    </source>
</evidence>
<dbReference type="InterPro" id="IPR023404">
    <property type="entry name" value="rSAM_horseshoe"/>
</dbReference>
<feature type="binding site" evidence="16">
    <location>
        <begin position="72"/>
        <end position="74"/>
    </location>
    <ligand>
        <name>S-adenosyl-L-methionine</name>
        <dbReference type="ChEBI" id="CHEBI:59789"/>
        <label>2</label>
    </ligand>
</feature>
<dbReference type="InterPro" id="IPR034505">
    <property type="entry name" value="Coproporphyrinogen-III_oxidase"/>
</dbReference>
<dbReference type="PIRSF" id="PIRSF000167">
    <property type="entry name" value="HemN"/>
    <property type="match status" value="1"/>
</dbReference>
<reference evidence="19 20" key="1">
    <citation type="journal article" date="2011" name="J. Bacteriol.">
        <title>Genome sequence of the obligate intracellular animal pathogen Chlamydia pecorum E58.</title>
        <authorList>
            <person name="Mojica S."/>
            <person name="Huot Creasy H."/>
            <person name="Daugherty S."/>
            <person name="Read T.D."/>
            <person name="Kim T."/>
            <person name="Kaltenboeck B."/>
            <person name="Bavoil P."/>
            <person name="Myers G.S."/>
        </authorList>
    </citation>
    <scope>NUCLEOTIDE SEQUENCE [LARGE SCALE GENOMIC DNA]</scope>
    <source>
        <strain evidence="19 20">E58</strain>
    </source>
</reference>
<keyword evidence="12 15" id="KW-0627">Porphyrin biosynthesis</keyword>
<evidence type="ECO:0000256" key="2">
    <source>
        <dbReference type="ARBA" id="ARBA00004785"/>
    </source>
</evidence>
<comment type="pathway">
    <text evidence="2 15">Porphyrin-containing compound metabolism; protoporphyrin-IX biosynthesis; protoporphyrinogen-IX from coproporphyrinogen-III (AdoMet route): step 1/1.</text>
</comment>
<dbReference type="PANTHER" id="PTHR13932:SF6">
    <property type="entry name" value="OXYGEN-INDEPENDENT COPROPORPHYRINOGEN III OXIDASE"/>
    <property type="match status" value="1"/>
</dbReference>
<feature type="binding site" evidence="16">
    <location>
        <position position="191"/>
    </location>
    <ligand>
        <name>S-adenosyl-L-methionine</name>
        <dbReference type="ChEBI" id="CHEBI:59789"/>
        <label>2</label>
    </ligand>
</feature>
<evidence type="ECO:0000256" key="12">
    <source>
        <dbReference type="ARBA" id="ARBA00023244"/>
    </source>
</evidence>
<dbReference type="InterPro" id="IPR006638">
    <property type="entry name" value="Elp3/MiaA/NifB-like_rSAM"/>
</dbReference>
<feature type="binding site" evidence="16">
    <location>
        <position position="216"/>
    </location>
    <ligand>
        <name>S-adenosyl-L-methionine</name>
        <dbReference type="ChEBI" id="CHEBI:59789"/>
        <label>2</label>
    </ligand>
</feature>
<evidence type="ECO:0000256" key="4">
    <source>
        <dbReference type="ARBA" id="ARBA00011245"/>
    </source>
</evidence>
<dbReference type="SMART" id="SM00729">
    <property type="entry name" value="Elp3"/>
    <property type="match status" value="1"/>
</dbReference>
<evidence type="ECO:0000256" key="7">
    <source>
        <dbReference type="ARBA" id="ARBA00022691"/>
    </source>
</evidence>
<evidence type="ECO:0000256" key="6">
    <source>
        <dbReference type="ARBA" id="ARBA00022490"/>
    </source>
</evidence>
<feature type="binding site" evidence="17">
    <location>
        <position position="66"/>
    </location>
    <ligand>
        <name>[4Fe-4S] cluster</name>
        <dbReference type="ChEBI" id="CHEBI:49883"/>
        <note>4Fe-4S-S-AdoMet</note>
    </ligand>
</feature>
<evidence type="ECO:0000256" key="8">
    <source>
        <dbReference type="ARBA" id="ARBA00022723"/>
    </source>
</evidence>
<evidence type="ECO:0000256" key="13">
    <source>
        <dbReference type="ARBA" id="ARBA00024295"/>
    </source>
</evidence>
<feature type="domain" description="Radical SAM core" evidence="18">
    <location>
        <begin position="51"/>
        <end position="290"/>
    </location>
</feature>
<proteinExistence type="inferred from homology"/>
<evidence type="ECO:0000313" key="20">
    <source>
        <dbReference type="Proteomes" id="UP000008305"/>
    </source>
</evidence>
<dbReference type="GO" id="GO:0005737">
    <property type="term" value="C:cytoplasm"/>
    <property type="evidence" value="ECO:0007669"/>
    <property type="project" value="UniProtKB-SubCell"/>
</dbReference>
<comment type="subcellular location">
    <subcellularLocation>
        <location evidence="1 15">Cytoplasm</location>
    </subcellularLocation>
</comment>
<dbReference type="GO" id="GO:0004109">
    <property type="term" value="F:coproporphyrinogen oxidase activity"/>
    <property type="evidence" value="ECO:0007669"/>
    <property type="project" value="InterPro"/>
</dbReference>
<dbReference type="Proteomes" id="UP000008305">
    <property type="component" value="Chromosome"/>
</dbReference>